<feature type="compositionally biased region" description="Polar residues" evidence="1">
    <location>
        <begin position="163"/>
        <end position="173"/>
    </location>
</feature>
<dbReference type="Proteomes" id="UP000307440">
    <property type="component" value="Unassembled WGS sequence"/>
</dbReference>
<feature type="region of interest" description="Disordered" evidence="1">
    <location>
        <begin position="94"/>
        <end position="125"/>
    </location>
</feature>
<reference evidence="2 3" key="1">
    <citation type="journal article" date="2019" name="Nat. Ecol. Evol.">
        <title>Megaphylogeny resolves global patterns of mushroom evolution.</title>
        <authorList>
            <person name="Varga T."/>
            <person name="Krizsan K."/>
            <person name="Foldi C."/>
            <person name="Dima B."/>
            <person name="Sanchez-Garcia M."/>
            <person name="Sanchez-Ramirez S."/>
            <person name="Szollosi G.J."/>
            <person name="Szarkandi J.G."/>
            <person name="Papp V."/>
            <person name="Albert L."/>
            <person name="Andreopoulos W."/>
            <person name="Angelini C."/>
            <person name="Antonin V."/>
            <person name="Barry K.W."/>
            <person name="Bougher N.L."/>
            <person name="Buchanan P."/>
            <person name="Buyck B."/>
            <person name="Bense V."/>
            <person name="Catcheside P."/>
            <person name="Chovatia M."/>
            <person name="Cooper J."/>
            <person name="Damon W."/>
            <person name="Desjardin D."/>
            <person name="Finy P."/>
            <person name="Geml J."/>
            <person name="Haridas S."/>
            <person name="Hughes K."/>
            <person name="Justo A."/>
            <person name="Karasinski D."/>
            <person name="Kautmanova I."/>
            <person name="Kiss B."/>
            <person name="Kocsube S."/>
            <person name="Kotiranta H."/>
            <person name="LaButti K.M."/>
            <person name="Lechner B.E."/>
            <person name="Liimatainen K."/>
            <person name="Lipzen A."/>
            <person name="Lukacs Z."/>
            <person name="Mihaltcheva S."/>
            <person name="Morgado L.N."/>
            <person name="Niskanen T."/>
            <person name="Noordeloos M.E."/>
            <person name="Ohm R.A."/>
            <person name="Ortiz-Santana B."/>
            <person name="Ovrebo C."/>
            <person name="Racz N."/>
            <person name="Riley R."/>
            <person name="Savchenko A."/>
            <person name="Shiryaev A."/>
            <person name="Soop K."/>
            <person name="Spirin V."/>
            <person name="Szebenyi C."/>
            <person name="Tomsovsky M."/>
            <person name="Tulloss R.E."/>
            <person name="Uehling J."/>
            <person name="Grigoriev I.V."/>
            <person name="Vagvolgyi C."/>
            <person name="Papp T."/>
            <person name="Martin F.M."/>
            <person name="Miettinen O."/>
            <person name="Hibbett D.S."/>
            <person name="Nagy L.G."/>
        </authorList>
    </citation>
    <scope>NUCLEOTIDE SEQUENCE [LARGE SCALE GENOMIC DNA]</scope>
    <source>
        <strain evidence="2 3">CBS 121175</strain>
    </source>
</reference>
<feature type="compositionally biased region" description="Basic and acidic residues" evidence="1">
    <location>
        <begin position="106"/>
        <end position="125"/>
    </location>
</feature>
<organism evidence="2 3">
    <name type="scientific">Coprinopsis marcescibilis</name>
    <name type="common">Agaric fungus</name>
    <name type="synonym">Psathyrella marcescibilis</name>
    <dbReference type="NCBI Taxonomy" id="230819"/>
    <lineage>
        <taxon>Eukaryota</taxon>
        <taxon>Fungi</taxon>
        <taxon>Dikarya</taxon>
        <taxon>Basidiomycota</taxon>
        <taxon>Agaricomycotina</taxon>
        <taxon>Agaricomycetes</taxon>
        <taxon>Agaricomycetidae</taxon>
        <taxon>Agaricales</taxon>
        <taxon>Agaricineae</taxon>
        <taxon>Psathyrellaceae</taxon>
        <taxon>Coprinopsis</taxon>
    </lineage>
</organism>
<proteinExistence type="predicted"/>
<dbReference type="EMBL" id="ML210435">
    <property type="protein sequence ID" value="TFK18072.1"/>
    <property type="molecule type" value="Genomic_DNA"/>
</dbReference>
<protein>
    <submittedName>
        <fullName evidence="2">Uncharacterized protein</fullName>
    </submittedName>
</protein>
<name>A0A5C3KDX4_COPMA</name>
<evidence type="ECO:0000313" key="3">
    <source>
        <dbReference type="Proteomes" id="UP000307440"/>
    </source>
</evidence>
<dbReference type="AlphaFoldDB" id="A0A5C3KDX4"/>
<keyword evidence="3" id="KW-1185">Reference proteome</keyword>
<accession>A0A5C3KDX4</accession>
<gene>
    <name evidence="2" type="ORF">FA15DRAFT_698218</name>
</gene>
<sequence length="305" mass="34224">MGELPSSMDSTHSMTKQLHAQELHHCMVLTQFSTILHVVCSHCTPLYMYLTQFCTVLRTPGWFGERMVNALRRMSEPLSKYWTVSQTPWVVRRAQGERSPTQTTWVDRRAHGERSPTHVSKYEKSENSSSTVHGTLFLCTLLDEYQTVSQTPGVDRRAHGEGSPTQYSKSTASFRESHGWIGERLKNAVRRGTQQVLHRFARAMGGSESAWQTLSDAYAKVGSGDSVLLVSTSTTYCSVRLVLTSSNVTSARAVPSQRSELRPEPNPKQSRAREIEVAVRLQGWASWCSVTSKCIEKWHSIGKAC</sequence>
<evidence type="ECO:0000313" key="2">
    <source>
        <dbReference type="EMBL" id="TFK18072.1"/>
    </source>
</evidence>
<evidence type="ECO:0000256" key="1">
    <source>
        <dbReference type="SAM" id="MobiDB-lite"/>
    </source>
</evidence>
<feature type="region of interest" description="Disordered" evidence="1">
    <location>
        <begin position="151"/>
        <end position="173"/>
    </location>
</feature>